<sequence>MNFKDIIASDVHDAFMNAEEFSEMHMINGVEMPVQVDSNEQIEREKRFNQHMDGIYKNQKLIYVSATDYGPMPKQGTLIKFDGRPYKVADAISEDGIYSLTLEANRA</sequence>
<name>A0A3E4VCW0_MEDGN</name>
<evidence type="ECO:0000313" key="1">
    <source>
        <dbReference type="EMBL" id="RGM25103.1"/>
    </source>
</evidence>
<organism evidence="1 2">
    <name type="scientific">Mediterraneibacter gnavus</name>
    <name type="common">Ruminococcus gnavus</name>
    <dbReference type="NCBI Taxonomy" id="33038"/>
    <lineage>
        <taxon>Bacteria</taxon>
        <taxon>Bacillati</taxon>
        <taxon>Bacillota</taxon>
        <taxon>Clostridia</taxon>
        <taxon>Lachnospirales</taxon>
        <taxon>Lachnospiraceae</taxon>
        <taxon>Mediterraneibacter</taxon>
    </lineage>
</organism>
<dbReference type="AlphaFoldDB" id="A0A3E4VCW0"/>
<proteinExistence type="predicted"/>
<dbReference type="EMBL" id="QSSX01000004">
    <property type="protein sequence ID" value="RGM25103.1"/>
    <property type="molecule type" value="Genomic_DNA"/>
</dbReference>
<comment type="caution">
    <text evidence="1">The sequence shown here is derived from an EMBL/GenBank/DDBJ whole genome shotgun (WGS) entry which is preliminary data.</text>
</comment>
<evidence type="ECO:0000313" key="2">
    <source>
        <dbReference type="Proteomes" id="UP000260808"/>
    </source>
</evidence>
<protein>
    <submittedName>
        <fullName evidence="1">Uncharacterized protein</fullName>
    </submittedName>
</protein>
<gene>
    <name evidence="1" type="ORF">DXC31_02515</name>
</gene>
<dbReference type="Proteomes" id="UP000260808">
    <property type="component" value="Unassembled WGS sequence"/>
</dbReference>
<accession>A0A3E4VCW0</accession>
<reference evidence="1 2" key="1">
    <citation type="submission" date="2018-08" db="EMBL/GenBank/DDBJ databases">
        <title>A genome reference for cultivated species of the human gut microbiota.</title>
        <authorList>
            <person name="Zou Y."/>
            <person name="Xue W."/>
            <person name="Luo G."/>
        </authorList>
    </citation>
    <scope>NUCLEOTIDE SEQUENCE [LARGE SCALE GENOMIC DNA]</scope>
    <source>
        <strain evidence="1 2">TF01-20-2</strain>
    </source>
</reference>